<evidence type="ECO:0000313" key="6">
    <source>
        <dbReference type="EMBL" id="CCA18603.1"/>
    </source>
</evidence>
<dbReference type="GO" id="GO:0030976">
    <property type="term" value="F:thiamine pyrophosphate binding"/>
    <property type="evidence" value="ECO:0007669"/>
    <property type="project" value="InterPro"/>
</dbReference>
<feature type="domain" description="Transketolase-like pyrimidine-binding" evidence="5">
    <location>
        <begin position="37"/>
        <end position="250"/>
    </location>
</feature>
<dbReference type="Gene3D" id="3.40.50.11610">
    <property type="entry name" value="Multifunctional 2-oxoglutarate metabolism enzyme, C-terminal domain"/>
    <property type="match status" value="1"/>
</dbReference>
<name>F0WBS6_9STRA</name>
<dbReference type="Gene3D" id="3.40.50.12470">
    <property type="match status" value="1"/>
</dbReference>
<evidence type="ECO:0000256" key="4">
    <source>
        <dbReference type="ARBA" id="ARBA00023052"/>
    </source>
</evidence>
<dbReference type="PANTHER" id="PTHR23152">
    <property type="entry name" value="2-OXOGLUTARATE DEHYDROGENASE"/>
    <property type="match status" value="1"/>
</dbReference>
<dbReference type="PANTHER" id="PTHR23152:SF4">
    <property type="entry name" value="2-OXOADIPATE DEHYDROGENASE COMPLEX COMPONENT E1"/>
    <property type="match status" value="1"/>
</dbReference>
<dbReference type="EMBL" id="FR824142">
    <property type="protein sequence ID" value="CCA20560.1"/>
    <property type="molecule type" value="Genomic_DNA"/>
</dbReference>
<evidence type="ECO:0000256" key="2">
    <source>
        <dbReference type="ARBA" id="ARBA00006936"/>
    </source>
</evidence>
<dbReference type="AlphaFoldDB" id="F0WBS6"/>
<reference evidence="6" key="2">
    <citation type="submission" date="2011-02" db="EMBL/GenBank/DDBJ databases">
        <authorList>
            <person name="MacLean D."/>
        </authorList>
    </citation>
    <scope>NUCLEOTIDE SEQUENCE</scope>
</reference>
<sequence>MASVDVPERIANHDRLERSHISSRRRLLAMEVDNIRLDWATAEAMAFGTLIAEGHSVRLSGQDCRRGTFSHRHAAFTDQSSESLYFPFDHWQKAEGKYRVVNSNLSELAVMGFEYGYSWEDPRTLVLWEAQFGDFNNGAQIIIDQFLASGESKWMKQSGLVLLLPHGYDGAGPDHSSGRLERFLQLVDSPALDAVSSKQSIDWKDFTHNSNMIVANLTTPANYYHLLRRQQQRAFRKPVALLAPKTLLRLPQATSSIHDMGPEQLSSSSTLMSL</sequence>
<gene>
    <name evidence="6" type="ORF">ALNC14_047460</name>
    <name evidence="7" type="ORF">ALNC14_067030</name>
</gene>
<dbReference type="HOGENOM" id="CLU_088774_0_0_1"/>
<dbReference type="InterPro" id="IPR042179">
    <property type="entry name" value="KGD_C_sf"/>
</dbReference>
<dbReference type="GO" id="GO:0016624">
    <property type="term" value="F:oxidoreductase activity, acting on the aldehyde or oxo group of donors, disulfide as acceptor"/>
    <property type="evidence" value="ECO:0007669"/>
    <property type="project" value="InterPro"/>
</dbReference>
<accession>F0WBS6</accession>
<protein>
    <submittedName>
        <fullName evidence="6">Uncharacterized protein ALNC14_047460</fullName>
    </submittedName>
    <submittedName>
        <fullName evidence="7">Uncharacterized protein ALNC14_067030</fullName>
    </submittedName>
</protein>
<dbReference type="SMART" id="SM00861">
    <property type="entry name" value="Transket_pyr"/>
    <property type="match status" value="1"/>
</dbReference>
<dbReference type="InterPro" id="IPR011603">
    <property type="entry name" value="2oxoglutarate_DH_E1"/>
</dbReference>
<evidence type="ECO:0000259" key="5">
    <source>
        <dbReference type="SMART" id="SM00861"/>
    </source>
</evidence>
<reference evidence="6" key="1">
    <citation type="journal article" date="2011" name="PLoS Biol.">
        <title>Gene gain and loss during evolution of obligate parasitism in the white rust pathogen of Arabidopsis thaliana.</title>
        <authorList>
            <person name="Kemen E."/>
            <person name="Gardiner A."/>
            <person name="Schultz-Larsen T."/>
            <person name="Kemen A.C."/>
            <person name="Balmuth A.L."/>
            <person name="Robert-Seilaniantz A."/>
            <person name="Bailey K."/>
            <person name="Holub E."/>
            <person name="Studholme D.J."/>
            <person name="Maclean D."/>
            <person name="Jones J.D."/>
        </authorList>
    </citation>
    <scope>NUCLEOTIDE SEQUENCE</scope>
</reference>
<keyword evidence="3" id="KW-0560">Oxidoreductase</keyword>
<proteinExistence type="inferred from homology"/>
<keyword evidence="4" id="KW-0786">Thiamine pyrophosphate</keyword>
<dbReference type="InterPro" id="IPR029061">
    <property type="entry name" value="THDP-binding"/>
</dbReference>
<comment type="cofactor">
    <cofactor evidence="1">
        <name>thiamine diphosphate</name>
        <dbReference type="ChEBI" id="CHEBI:58937"/>
    </cofactor>
</comment>
<evidence type="ECO:0000313" key="7">
    <source>
        <dbReference type="EMBL" id="CCA20560.1"/>
    </source>
</evidence>
<comment type="similarity">
    <text evidence="2">Belongs to the alpha-ketoglutarate dehydrogenase family.</text>
</comment>
<dbReference type="Pfam" id="PF02779">
    <property type="entry name" value="Transket_pyr"/>
    <property type="match status" value="1"/>
</dbReference>
<dbReference type="SUPFAM" id="SSF52518">
    <property type="entry name" value="Thiamin diphosphate-binding fold (THDP-binding)"/>
    <property type="match status" value="1"/>
</dbReference>
<organism evidence="6">
    <name type="scientific">Albugo laibachii Nc14</name>
    <dbReference type="NCBI Taxonomy" id="890382"/>
    <lineage>
        <taxon>Eukaryota</taxon>
        <taxon>Sar</taxon>
        <taxon>Stramenopiles</taxon>
        <taxon>Oomycota</taxon>
        <taxon>Peronosporomycetes</taxon>
        <taxon>Albuginales</taxon>
        <taxon>Albuginaceae</taxon>
        <taxon>Albugo</taxon>
    </lineage>
</organism>
<dbReference type="EMBL" id="FR824098">
    <property type="protein sequence ID" value="CCA18603.1"/>
    <property type="molecule type" value="Genomic_DNA"/>
</dbReference>
<evidence type="ECO:0000256" key="3">
    <source>
        <dbReference type="ARBA" id="ARBA00023002"/>
    </source>
</evidence>
<dbReference type="InterPro" id="IPR005475">
    <property type="entry name" value="Transketolase-like_Pyr-bd"/>
</dbReference>
<evidence type="ECO:0000256" key="1">
    <source>
        <dbReference type="ARBA" id="ARBA00001964"/>
    </source>
</evidence>